<keyword evidence="1" id="KW-0812">Transmembrane</keyword>
<organism evidence="2 3">
    <name type="scientific">Mycolicibacterium goodii</name>
    <name type="common">Mycobacterium goodii</name>
    <dbReference type="NCBI Taxonomy" id="134601"/>
    <lineage>
        <taxon>Bacteria</taxon>
        <taxon>Bacillati</taxon>
        <taxon>Actinomycetota</taxon>
        <taxon>Actinomycetes</taxon>
        <taxon>Mycobacteriales</taxon>
        <taxon>Mycobacteriaceae</taxon>
        <taxon>Mycolicibacterium</taxon>
    </lineage>
</organism>
<dbReference type="GO" id="GO:0005524">
    <property type="term" value="F:ATP binding"/>
    <property type="evidence" value="ECO:0007669"/>
    <property type="project" value="UniProtKB-KW"/>
</dbReference>
<evidence type="ECO:0000256" key="1">
    <source>
        <dbReference type="SAM" id="Phobius"/>
    </source>
</evidence>
<feature type="transmembrane region" description="Helical" evidence="1">
    <location>
        <begin position="7"/>
        <end position="28"/>
    </location>
</feature>
<protein>
    <submittedName>
        <fullName evidence="2">ABC transporter ATP-binding protein</fullName>
    </submittedName>
</protein>
<sequence length="98" mass="10482">MKRALTIAGWLVLGIVAGLAVYAVLTLILGAVGFYSLAMGTAMVLGLLGTVVGAVVVLRRHRSPDRYAFWAGMVLFLGVCSVQVLVLNPRLVWPLNLM</sequence>
<feature type="transmembrane region" description="Helical" evidence="1">
    <location>
        <begin position="67"/>
        <end position="88"/>
    </location>
</feature>
<dbReference type="RefSeq" id="WP_049747132.1">
    <property type="nucleotide sequence ID" value="NZ_CP012150.1"/>
</dbReference>
<keyword evidence="2" id="KW-0547">Nucleotide-binding</keyword>
<evidence type="ECO:0000313" key="2">
    <source>
        <dbReference type="EMBL" id="AKS34678.1"/>
    </source>
</evidence>
<dbReference type="Proteomes" id="UP000062255">
    <property type="component" value="Chromosome"/>
</dbReference>
<proteinExistence type="predicted"/>
<feature type="transmembrane region" description="Helical" evidence="1">
    <location>
        <begin position="34"/>
        <end position="58"/>
    </location>
</feature>
<dbReference type="AlphaFoldDB" id="A0A0K0XBA6"/>
<evidence type="ECO:0000313" key="3">
    <source>
        <dbReference type="Proteomes" id="UP000062255"/>
    </source>
</evidence>
<dbReference type="KEGG" id="mgo:AFA91_25440"/>
<accession>A0A0K0XBA6</accession>
<dbReference type="PATRIC" id="fig|134601.6.peg.5255"/>
<dbReference type="OrthoDB" id="4763302at2"/>
<keyword evidence="1" id="KW-1133">Transmembrane helix</keyword>
<dbReference type="EMBL" id="CP012150">
    <property type="protein sequence ID" value="AKS34678.1"/>
    <property type="molecule type" value="Genomic_DNA"/>
</dbReference>
<reference evidence="2 3" key="1">
    <citation type="submission" date="2015-07" db="EMBL/GenBank/DDBJ databases">
        <title>Complete genome sequence of Mycobacterium goodii X7B, a facultative thermophilic biodesulfurizing bacterium.</title>
        <authorList>
            <person name="Yu B."/>
            <person name="Li F."/>
            <person name="Xu P."/>
        </authorList>
    </citation>
    <scope>NUCLEOTIDE SEQUENCE [LARGE SCALE GENOMIC DNA]</scope>
    <source>
        <strain evidence="2 3">X7B</strain>
    </source>
</reference>
<name>A0A0K0XBA6_MYCGD</name>
<keyword evidence="1" id="KW-0472">Membrane</keyword>
<gene>
    <name evidence="2" type="ORF">AFA91_25440</name>
</gene>
<keyword evidence="2" id="KW-0067">ATP-binding</keyword>